<evidence type="ECO:0000313" key="1">
    <source>
        <dbReference type="EMBL" id="RQM12056.1"/>
    </source>
</evidence>
<organism evidence="1 2">
    <name type="scientific">Aphanomyces astaci</name>
    <name type="common">Crayfish plague agent</name>
    <dbReference type="NCBI Taxonomy" id="112090"/>
    <lineage>
        <taxon>Eukaryota</taxon>
        <taxon>Sar</taxon>
        <taxon>Stramenopiles</taxon>
        <taxon>Oomycota</taxon>
        <taxon>Saprolegniomycetes</taxon>
        <taxon>Saprolegniales</taxon>
        <taxon>Verrucalvaceae</taxon>
        <taxon>Aphanomyces</taxon>
    </lineage>
</organism>
<evidence type="ECO:0000313" key="2">
    <source>
        <dbReference type="Proteomes" id="UP000284702"/>
    </source>
</evidence>
<reference evidence="1" key="1">
    <citation type="submission" date="2018-07" db="EMBL/GenBank/DDBJ databases">
        <title>Annotation of Aphanomyces astaci genome assembly.</title>
        <authorList>
            <person name="Studholme D.J."/>
        </authorList>
    </citation>
    <scope>NUCLEOTIDE SEQUENCE [LARGE SCALE GENOMIC DNA]</scope>
    <source>
        <strain evidence="1">Pc</strain>
    </source>
</reference>
<protein>
    <submittedName>
        <fullName evidence="1">Uncharacterized protein</fullName>
    </submittedName>
</protein>
<comment type="caution">
    <text evidence="1">The sequence shown here is derived from an EMBL/GenBank/DDBJ whole genome shotgun (WGS) entry which is preliminary data.</text>
</comment>
<keyword evidence="2" id="KW-1185">Reference proteome</keyword>
<name>A0A3R7YTJ4_APHAT</name>
<sequence>MLCPGVLINAKGMSSFWGSVDTPVAMTEYAAFVKLLGYLMDTDSPKNTPSPGHSSWSGAFNVWLLPTLAP</sequence>
<gene>
    <name evidence="1" type="ORF">B5M09_002702</name>
</gene>
<proteinExistence type="predicted"/>
<dbReference type="EMBL" id="MZMZ02005883">
    <property type="protein sequence ID" value="RQM12056.1"/>
    <property type="molecule type" value="Genomic_DNA"/>
</dbReference>
<dbReference type="Proteomes" id="UP000284702">
    <property type="component" value="Unassembled WGS sequence"/>
</dbReference>
<accession>A0A3R7YTJ4</accession>
<dbReference type="AlphaFoldDB" id="A0A3R7YTJ4"/>